<name>A0A085GBA3_EWIA3</name>
<dbReference type="EC" id="3.2.1.49" evidence="2"/>
<keyword evidence="3" id="KW-1185">Reference proteome</keyword>
<accession>A0A085GBA3</accession>
<dbReference type="GO" id="GO:0008456">
    <property type="term" value="F:alpha-N-acetylgalactosaminidase activity"/>
    <property type="evidence" value="ECO:0007669"/>
    <property type="project" value="UniProtKB-EC"/>
</dbReference>
<feature type="chain" id="PRO_5001790943" evidence="1">
    <location>
        <begin position="21"/>
        <end position="630"/>
    </location>
</feature>
<dbReference type="SUPFAM" id="SSF51445">
    <property type="entry name" value="(Trans)glycosidases"/>
    <property type="match status" value="1"/>
</dbReference>
<dbReference type="Gene3D" id="3.20.20.70">
    <property type="entry name" value="Aldolase class I"/>
    <property type="match status" value="1"/>
</dbReference>
<sequence length="630" mass="70757">MKTLIKSSLLLLLISNGALASEYQLNNDNLAFSFDDTHSAVVLKDKLSGHQLAPIELFFLTLPDEKVIHAADFKIKSVQKKDDAIFIDYEHQDFSVNVVLHSLKGKYASIDYSILAKGQPQKVAKITFFPTKGQAQAPYVDGAINSSPIIADSFFILPEKPIVNTYAYETTTNLNVELKTPIGTDTPVTFTTYFGTFEESNQLRRSFNQFINAVRARPYQPYLHYNSWMDIGFFTTYTEQEVLSRMDTYADELIKKRGVKLDGFLLDDGWDDRTGKWLFGPAFSKGFGAVKEKADSLHTSVGLWLSPWGGYNKPRDIRVSHAKENGFETVDGKFALSGPNYFRNFNQQIIKLIKNEHITSFKLDGMGNANSYIPGSQFASDFDASIELIKNMRQANPDLFINLTTGTDASPSWLFYADSIWRQGDDINVFGKGSPVQQWMTYRDAETYRSIVRKGPLFPINSLMYHGIVSAEHAYFGLEKVQTDSDFADQVWSYFATGTQLQELYITPSMLNSNKWDSLAAAAKWSRSNSDVLVDTHWVGGDPTALEVYGWASWSKKKAILGLRNPSDKAQSYYLDLSKSFEIPSGEANQFTVKNVYGSNTSLPADYRQPVVVTLKPLETLVIEATPASK</sequence>
<protein>
    <submittedName>
        <fullName evidence="2">Putative exported alpha-N-acetylgalactosaminidase</fullName>
        <ecNumber evidence="2">3.2.1.49</ecNumber>
    </submittedName>
</protein>
<organism evidence="2 3">
    <name type="scientific">Ewingella americana (strain ATCC 33852 / DSM 4580 / CCUG 14506 / JCM 5911 / LMG 7869 / NCTC 12157 / CDC 1468-78)</name>
    <dbReference type="NCBI Taxonomy" id="910964"/>
    <lineage>
        <taxon>Bacteria</taxon>
        <taxon>Pseudomonadati</taxon>
        <taxon>Pseudomonadota</taxon>
        <taxon>Gammaproteobacteria</taxon>
        <taxon>Enterobacterales</taxon>
        <taxon>Yersiniaceae</taxon>
        <taxon>Ewingella</taxon>
    </lineage>
</organism>
<feature type="signal peptide" evidence="1">
    <location>
        <begin position="1"/>
        <end position="20"/>
    </location>
</feature>
<comment type="caution">
    <text evidence="2">The sequence shown here is derived from an EMBL/GenBank/DDBJ whole genome shotgun (WGS) entry which is preliminary data.</text>
</comment>
<dbReference type="EMBL" id="JMPJ01000052">
    <property type="protein sequence ID" value="KFC80998.1"/>
    <property type="molecule type" value="Genomic_DNA"/>
</dbReference>
<keyword evidence="1" id="KW-0732">Signal</keyword>
<evidence type="ECO:0000313" key="3">
    <source>
        <dbReference type="Proteomes" id="UP000028640"/>
    </source>
</evidence>
<keyword evidence="2" id="KW-0378">Hydrolase</keyword>
<keyword evidence="2" id="KW-0326">Glycosidase</keyword>
<proteinExistence type="predicted"/>
<dbReference type="STRING" id="910964.GEAM_1867"/>
<dbReference type="GeneID" id="78380214"/>
<dbReference type="OrthoDB" id="3183911at2"/>
<evidence type="ECO:0000256" key="1">
    <source>
        <dbReference type="SAM" id="SignalP"/>
    </source>
</evidence>
<gene>
    <name evidence="2" type="ORF">GEAM_1867</name>
</gene>
<dbReference type="InterPro" id="IPR013785">
    <property type="entry name" value="Aldolase_TIM"/>
</dbReference>
<dbReference type="RefSeq" id="WP_034790849.1">
    <property type="nucleotide sequence ID" value="NZ_JMPJ01000052.1"/>
</dbReference>
<evidence type="ECO:0000313" key="2">
    <source>
        <dbReference type="EMBL" id="KFC80998.1"/>
    </source>
</evidence>
<dbReference type="InterPro" id="IPR017853">
    <property type="entry name" value="GH"/>
</dbReference>
<dbReference type="Proteomes" id="UP000028640">
    <property type="component" value="Unassembled WGS sequence"/>
</dbReference>
<reference evidence="2 3" key="1">
    <citation type="submission" date="2014-05" db="EMBL/GenBank/DDBJ databases">
        <title>ATOL: Assembling a taxonomically balanced genome-scale reconstruction of the evolutionary history of the Enterobacteriaceae.</title>
        <authorList>
            <person name="Plunkett G.III."/>
            <person name="Neeno-Eckwall E.C."/>
            <person name="Glasner J.D."/>
            <person name="Perna N.T."/>
        </authorList>
    </citation>
    <scope>NUCLEOTIDE SEQUENCE [LARGE SCALE GENOMIC DNA]</scope>
    <source>
        <strain evidence="2 3">ATCC 33852</strain>
    </source>
</reference>
<dbReference type="AlphaFoldDB" id="A0A085GBA3"/>
<dbReference type="eggNOG" id="COG3345">
    <property type="taxonomic scope" value="Bacteria"/>
</dbReference>